<keyword evidence="2" id="KW-0472">Membrane</keyword>
<proteinExistence type="predicted"/>
<dbReference type="EMBL" id="MN739282">
    <property type="protein sequence ID" value="QHS96979.1"/>
    <property type="molecule type" value="Genomic_DNA"/>
</dbReference>
<feature type="region of interest" description="Disordered" evidence="1">
    <location>
        <begin position="422"/>
        <end position="441"/>
    </location>
</feature>
<evidence type="ECO:0000256" key="1">
    <source>
        <dbReference type="SAM" id="MobiDB-lite"/>
    </source>
</evidence>
<reference evidence="3" key="1">
    <citation type="journal article" date="2020" name="Nature">
        <title>Giant virus diversity and host interactions through global metagenomics.</title>
        <authorList>
            <person name="Schulz F."/>
            <person name="Roux S."/>
            <person name="Paez-Espino D."/>
            <person name="Jungbluth S."/>
            <person name="Walsh D.A."/>
            <person name="Denef V.J."/>
            <person name="McMahon K.D."/>
            <person name="Konstantinidis K.T."/>
            <person name="Eloe-Fadrosh E.A."/>
            <person name="Kyrpides N.C."/>
            <person name="Woyke T."/>
        </authorList>
    </citation>
    <scope>NUCLEOTIDE SEQUENCE</scope>
    <source>
        <strain evidence="3">GVMAG-M-3300020166-5</strain>
    </source>
</reference>
<dbReference type="AlphaFoldDB" id="A0A6C0BZI7"/>
<evidence type="ECO:0000256" key="2">
    <source>
        <dbReference type="SAM" id="Phobius"/>
    </source>
</evidence>
<evidence type="ECO:0000313" key="3">
    <source>
        <dbReference type="EMBL" id="QHS96979.1"/>
    </source>
</evidence>
<sequence>MASSATGDDTASLTQELNTLYDAESILNTGLNFGLQQENDMIKSCQKGIGKIWTNYMNAQSDNISTGISSYLDDEDVNNEDKYNFIANFYGWVPTNGYTSGEAYVPTTGCTSGGGNGWEIAKDWLVSGTGSETSPPEISISNTSQSSGEVCPCWDCLTPNQKEQLINSNKDLWQPEVEKCIKNVKLNSAPFMKAGTGWMQGLEDIRNNLMTEQPNKFKNTYNSAILKADNLENKAITSKIMSEEAKNIRNNLENIDGISINKIRMAEINTYYSEKYRLQMNIVKTCIFFGMLLIILVLLHKKLHMPGFIYNIGTLITVTIGGYYIIPMLYDIYMRDNINFQEYDWGDTDPTIDDSNPNEITHQPSLFEENSAGLNELWNSKFVKQTENSLNPWECRGEECCGAGSSYNRKSNACILNTEPVTTSATKKPVTTSSPPPPPPL</sequence>
<accession>A0A6C0BZI7</accession>
<feature type="compositionally biased region" description="Low complexity" evidence="1">
    <location>
        <begin position="422"/>
        <end position="433"/>
    </location>
</feature>
<feature type="transmembrane region" description="Helical" evidence="2">
    <location>
        <begin position="282"/>
        <end position="301"/>
    </location>
</feature>
<keyword evidence="2" id="KW-0812">Transmembrane</keyword>
<name>A0A6C0BZI7_9ZZZZ</name>
<organism evidence="3">
    <name type="scientific">viral metagenome</name>
    <dbReference type="NCBI Taxonomy" id="1070528"/>
    <lineage>
        <taxon>unclassified sequences</taxon>
        <taxon>metagenomes</taxon>
        <taxon>organismal metagenomes</taxon>
    </lineage>
</organism>
<feature type="transmembrane region" description="Helical" evidence="2">
    <location>
        <begin position="307"/>
        <end position="326"/>
    </location>
</feature>
<protein>
    <submittedName>
        <fullName evidence="3">Uncharacterized protein</fullName>
    </submittedName>
</protein>
<keyword evidence="2" id="KW-1133">Transmembrane helix</keyword>